<evidence type="ECO:0000313" key="1">
    <source>
        <dbReference type="EMBL" id="MFB9909481.1"/>
    </source>
</evidence>
<dbReference type="RefSeq" id="WP_377862395.1">
    <property type="nucleotide sequence ID" value="NZ_JBHLZU010000036.1"/>
</dbReference>
<sequence length="276" mass="30432">MCVSTGPADFVGTTLYLGRRRHERHGLIEVLGYQNTVRNLGDGPNAMVLHLPVPWLTEGSFLPVGRDGDVLDAMLKAARPVLRGGPDEPAAMSWMDGSPAVEVFEHDVYTVVLAGDPTLIPDALHRVPEHKRPVLDRELFEFYADVFPGRAIALCCFDNADAQRAKPLFLWYPPVDRDQLVLPALDCHSGAVPDLDALVRTDHWLVFGTDEAEPGWGAEVRYSGRIRRKLRAFLPDAVLGADFTEKLLPNGDFAIDYDDLLRGDLSGIERVRPGGA</sequence>
<comment type="caution">
    <text evidence="1">The sequence shown here is derived from an EMBL/GenBank/DDBJ whole genome shotgun (WGS) entry which is preliminary data.</text>
</comment>
<dbReference type="EMBL" id="JBHLZU010000036">
    <property type="protein sequence ID" value="MFB9909481.1"/>
    <property type="molecule type" value="Genomic_DNA"/>
</dbReference>
<reference evidence="1 2" key="1">
    <citation type="submission" date="2024-09" db="EMBL/GenBank/DDBJ databases">
        <authorList>
            <person name="Sun Q."/>
            <person name="Mori K."/>
        </authorList>
    </citation>
    <scope>NUCLEOTIDE SEQUENCE [LARGE SCALE GENOMIC DNA]</scope>
    <source>
        <strain evidence="1 2">TBRC 7907</strain>
    </source>
</reference>
<evidence type="ECO:0000313" key="2">
    <source>
        <dbReference type="Proteomes" id="UP001589693"/>
    </source>
</evidence>
<name>A0ABV6AC44_9PSEU</name>
<keyword evidence="2" id="KW-1185">Reference proteome</keyword>
<gene>
    <name evidence="1" type="ORF">ACFFQA_36565</name>
</gene>
<accession>A0ABV6AC44</accession>
<protein>
    <submittedName>
        <fullName evidence="1">Uncharacterized protein</fullName>
    </submittedName>
</protein>
<dbReference type="Proteomes" id="UP001589693">
    <property type="component" value="Unassembled WGS sequence"/>
</dbReference>
<proteinExistence type="predicted"/>
<organism evidence="1 2">
    <name type="scientific">Allokutzneria oryzae</name>
    <dbReference type="NCBI Taxonomy" id="1378989"/>
    <lineage>
        <taxon>Bacteria</taxon>
        <taxon>Bacillati</taxon>
        <taxon>Actinomycetota</taxon>
        <taxon>Actinomycetes</taxon>
        <taxon>Pseudonocardiales</taxon>
        <taxon>Pseudonocardiaceae</taxon>
        <taxon>Allokutzneria</taxon>
    </lineage>
</organism>